<evidence type="ECO:0000313" key="3">
    <source>
        <dbReference type="Proteomes" id="UP000000343"/>
    </source>
</evidence>
<feature type="signal peptide" evidence="1">
    <location>
        <begin position="1"/>
        <end position="27"/>
    </location>
</feature>
<dbReference type="EMBL" id="CP002480">
    <property type="protein sequence ID" value="ADW69785.1"/>
    <property type="molecule type" value="Genomic_DNA"/>
</dbReference>
<evidence type="ECO:0008006" key="4">
    <source>
        <dbReference type="Google" id="ProtNLM"/>
    </source>
</evidence>
<sequence length="159" mass="17325">MIHKSTKIACSVMTLLLSCIAVPNLHAQGAYNPSAPKPLQLTTAKSVFISNNTAAPLANSDKVFDEIYAGVKQLNRFTVLASPEAADLILEFSLITTGDNDQFVTLRILDGKTRIVLWSVSDSGQTKAIYGSNGKKNQHDVLDNIFDYLQIITTPKQTN</sequence>
<keyword evidence="3" id="KW-1185">Reference proteome</keyword>
<evidence type="ECO:0000256" key="1">
    <source>
        <dbReference type="SAM" id="SignalP"/>
    </source>
</evidence>
<reference evidence="3" key="1">
    <citation type="submission" date="2011-01" db="EMBL/GenBank/DDBJ databases">
        <title>Complete sequence of chromosome of Acidobacterium sp. MP5ACTX9.</title>
        <authorList>
            <consortium name="US DOE Joint Genome Institute"/>
            <person name="Lucas S."/>
            <person name="Copeland A."/>
            <person name="Lapidus A."/>
            <person name="Cheng J.-F."/>
            <person name="Goodwin L."/>
            <person name="Pitluck S."/>
            <person name="Teshima H."/>
            <person name="Detter J.C."/>
            <person name="Han C."/>
            <person name="Tapia R."/>
            <person name="Land M."/>
            <person name="Hauser L."/>
            <person name="Kyrpides N."/>
            <person name="Ivanova N."/>
            <person name="Ovchinnikova G."/>
            <person name="Pagani I."/>
            <person name="Rawat S.R."/>
            <person name="Mannisto M."/>
            <person name="Haggblom M.M."/>
            <person name="Woyke T."/>
        </authorList>
    </citation>
    <scope>NUCLEOTIDE SEQUENCE [LARGE SCALE GENOMIC DNA]</scope>
    <source>
        <strain evidence="3">MP5ACTX9</strain>
    </source>
</reference>
<feature type="chain" id="PRO_5003230053" description="DUF4174 domain-containing protein" evidence="1">
    <location>
        <begin position="28"/>
        <end position="159"/>
    </location>
</feature>
<keyword evidence="1" id="KW-0732">Signal</keyword>
<organism evidence="3">
    <name type="scientific">Granulicella tundricola (strain ATCC BAA-1859 / DSM 23138 / MP5ACTX9)</name>
    <dbReference type="NCBI Taxonomy" id="1198114"/>
    <lineage>
        <taxon>Bacteria</taxon>
        <taxon>Pseudomonadati</taxon>
        <taxon>Acidobacteriota</taxon>
        <taxon>Terriglobia</taxon>
        <taxon>Terriglobales</taxon>
        <taxon>Acidobacteriaceae</taxon>
        <taxon>Granulicella</taxon>
    </lineage>
</organism>
<dbReference type="AlphaFoldDB" id="E8WXU0"/>
<proteinExistence type="predicted"/>
<protein>
    <recommendedName>
        <fullName evidence="4">DUF4174 domain-containing protein</fullName>
    </recommendedName>
</protein>
<dbReference type="PaxDb" id="1198114-AciX9_2761"/>
<dbReference type="HOGENOM" id="CLU_1658356_0_0_0"/>
<evidence type="ECO:0000313" key="2">
    <source>
        <dbReference type="EMBL" id="ADW69785.1"/>
    </source>
</evidence>
<gene>
    <name evidence="2" type="ordered locus">AciX9_2761</name>
</gene>
<dbReference type="PROSITE" id="PS51257">
    <property type="entry name" value="PROKAR_LIPOPROTEIN"/>
    <property type="match status" value="1"/>
</dbReference>
<name>E8WXU0_GRATM</name>
<dbReference type="STRING" id="1198114.AciX9_2761"/>
<dbReference type="Proteomes" id="UP000000343">
    <property type="component" value="Chromosome"/>
</dbReference>
<accession>E8WXU0</accession>
<dbReference type="KEGG" id="acm:AciX9_2761"/>